<evidence type="ECO:0000256" key="8">
    <source>
        <dbReference type="ARBA" id="ARBA00023136"/>
    </source>
</evidence>
<evidence type="ECO:0000256" key="7">
    <source>
        <dbReference type="ARBA" id="ARBA00022989"/>
    </source>
</evidence>
<dbReference type="RefSeq" id="WP_349296044.1">
    <property type="nucleotide sequence ID" value="NZ_JBEDNQ010000001.1"/>
</dbReference>
<evidence type="ECO:0000256" key="3">
    <source>
        <dbReference type="ARBA" id="ARBA00022448"/>
    </source>
</evidence>
<evidence type="ECO:0000256" key="4">
    <source>
        <dbReference type="ARBA" id="ARBA00022475"/>
    </source>
</evidence>
<evidence type="ECO:0000256" key="10">
    <source>
        <dbReference type="SAM" id="Phobius"/>
    </source>
</evidence>
<keyword evidence="5 10" id="KW-0812">Transmembrane</keyword>
<feature type="transmembrane region" description="Helical" evidence="10">
    <location>
        <begin position="320"/>
        <end position="339"/>
    </location>
</feature>
<comment type="caution">
    <text evidence="12">The sequence shown here is derived from an EMBL/GenBank/DDBJ whole genome shotgun (WGS) entry which is preliminary data.</text>
</comment>
<keyword evidence="13" id="KW-1185">Reference proteome</keyword>
<dbReference type="InterPro" id="IPR011701">
    <property type="entry name" value="MFS"/>
</dbReference>
<evidence type="ECO:0000256" key="2">
    <source>
        <dbReference type="ARBA" id="ARBA00008240"/>
    </source>
</evidence>
<feature type="domain" description="Major facilitator superfamily (MFS) profile" evidence="11">
    <location>
        <begin position="28"/>
        <end position="437"/>
    </location>
</feature>
<organism evidence="12 13">
    <name type="scientific">Pseudonocardia nematodicida</name>
    <dbReference type="NCBI Taxonomy" id="1206997"/>
    <lineage>
        <taxon>Bacteria</taxon>
        <taxon>Bacillati</taxon>
        <taxon>Actinomycetota</taxon>
        <taxon>Actinomycetes</taxon>
        <taxon>Pseudonocardiales</taxon>
        <taxon>Pseudonocardiaceae</taxon>
        <taxon>Pseudonocardia</taxon>
    </lineage>
</organism>
<evidence type="ECO:0000313" key="12">
    <source>
        <dbReference type="EMBL" id="MEQ3548951.1"/>
    </source>
</evidence>
<comment type="subcellular location">
    <subcellularLocation>
        <location evidence="1">Cell membrane</location>
        <topology evidence="1">Multi-pass membrane protein</topology>
    </subcellularLocation>
</comment>
<name>A0ABV1K3A7_9PSEU</name>
<feature type="region of interest" description="Disordered" evidence="9">
    <location>
        <begin position="1"/>
        <end position="23"/>
    </location>
</feature>
<dbReference type="Proteomes" id="UP001494902">
    <property type="component" value="Unassembled WGS sequence"/>
</dbReference>
<feature type="transmembrane region" description="Helical" evidence="10">
    <location>
        <begin position="388"/>
        <end position="409"/>
    </location>
</feature>
<accession>A0ABV1K3A7</accession>
<keyword evidence="8 10" id="KW-0472">Membrane</keyword>
<feature type="transmembrane region" description="Helical" evidence="10">
    <location>
        <begin position="254"/>
        <end position="276"/>
    </location>
</feature>
<gene>
    <name evidence="12" type="ORF">WIS52_00595</name>
</gene>
<feature type="transmembrane region" description="Helical" evidence="10">
    <location>
        <begin position="415"/>
        <end position="432"/>
    </location>
</feature>
<feature type="transmembrane region" description="Helical" evidence="10">
    <location>
        <begin position="165"/>
        <end position="188"/>
    </location>
</feature>
<feature type="transmembrane region" description="Helical" evidence="10">
    <location>
        <begin position="100"/>
        <end position="118"/>
    </location>
</feature>
<dbReference type="InterPro" id="IPR005829">
    <property type="entry name" value="Sugar_transporter_CS"/>
</dbReference>
<protein>
    <submittedName>
        <fullName evidence="12">MFS transporter</fullName>
    </submittedName>
</protein>
<keyword evidence="6" id="KW-0769">Symport</keyword>
<feature type="compositionally biased region" description="Low complexity" evidence="9">
    <location>
        <begin position="1"/>
        <end position="19"/>
    </location>
</feature>
<dbReference type="PANTHER" id="PTHR43528">
    <property type="entry name" value="ALPHA-KETOGLUTARATE PERMEASE"/>
    <property type="match status" value="1"/>
</dbReference>
<dbReference type="InterPro" id="IPR036259">
    <property type="entry name" value="MFS_trans_sf"/>
</dbReference>
<evidence type="ECO:0000256" key="5">
    <source>
        <dbReference type="ARBA" id="ARBA00022692"/>
    </source>
</evidence>
<dbReference type="InterPro" id="IPR051084">
    <property type="entry name" value="H+-coupled_symporters"/>
</dbReference>
<evidence type="ECO:0000313" key="13">
    <source>
        <dbReference type="Proteomes" id="UP001494902"/>
    </source>
</evidence>
<evidence type="ECO:0000256" key="1">
    <source>
        <dbReference type="ARBA" id="ARBA00004651"/>
    </source>
</evidence>
<evidence type="ECO:0000259" key="11">
    <source>
        <dbReference type="PROSITE" id="PS50850"/>
    </source>
</evidence>
<keyword evidence="3" id="KW-0813">Transport</keyword>
<dbReference type="EMBL" id="JBEDNQ010000001">
    <property type="protein sequence ID" value="MEQ3548951.1"/>
    <property type="molecule type" value="Genomic_DNA"/>
</dbReference>
<evidence type="ECO:0000256" key="6">
    <source>
        <dbReference type="ARBA" id="ARBA00022847"/>
    </source>
</evidence>
<dbReference type="Gene3D" id="1.20.1250.20">
    <property type="entry name" value="MFS general substrate transporter like domains"/>
    <property type="match status" value="1"/>
</dbReference>
<feature type="transmembrane region" description="Helical" evidence="10">
    <location>
        <begin position="345"/>
        <end position="367"/>
    </location>
</feature>
<proteinExistence type="inferred from homology"/>
<dbReference type="SUPFAM" id="SSF103473">
    <property type="entry name" value="MFS general substrate transporter"/>
    <property type="match status" value="1"/>
</dbReference>
<dbReference type="Pfam" id="PF07690">
    <property type="entry name" value="MFS_1"/>
    <property type="match status" value="1"/>
</dbReference>
<keyword evidence="7 10" id="KW-1133">Transmembrane helix</keyword>
<reference evidence="12 13" key="1">
    <citation type="submission" date="2024-03" db="EMBL/GenBank/DDBJ databases">
        <title>Draft genome sequence of Pseudonocardia nematodicida JCM 31783.</title>
        <authorList>
            <person name="Butdee W."/>
            <person name="Duangmal K."/>
        </authorList>
    </citation>
    <scope>NUCLEOTIDE SEQUENCE [LARGE SCALE GENOMIC DNA]</scope>
    <source>
        <strain evidence="12 13">JCM 31783</strain>
    </source>
</reference>
<dbReference type="PANTHER" id="PTHR43528:SF1">
    <property type="entry name" value="ALPHA-KETOGLUTARATE PERMEASE"/>
    <property type="match status" value="1"/>
</dbReference>
<feature type="transmembrane region" description="Helical" evidence="10">
    <location>
        <begin position="40"/>
        <end position="59"/>
    </location>
</feature>
<feature type="transmembrane region" description="Helical" evidence="10">
    <location>
        <begin position="71"/>
        <end position="88"/>
    </location>
</feature>
<dbReference type="PROSITE" id="PS00217">
    <property type="entry name" value="SUGAR_TRANSPORT_2"/>
    <property type="match status" value="1"/>
</dbReference>
<feature type="transmembrane region" description="Helical" evidence="10">
    <location>
        <begin position="200"/>
        <end position="219"/>
    </location>
</feature>
<evidence type="ECO:0000256" key="9">
    <source>
        <dbReference type="SAM" id="MobiDB-lite"/>
    </source>
</evidence>
<dbReference type="PROSITE" id="PS00216">
    <property type="entry name" value="SUGAR_TRANSPORT_1"/>
    <property type="match status" value="1"/>
</dbReference>
<comment type="similarity">
    <text evidence="2">Belongs to the major facilitator superfamily. Metabolite:H+ Symporter (MHS) family (TC 2.A.1.6) family.</text>
</comment>
<feature type="transmembrane region" description="Helical" evidence="10">
    <location>
        <begin position="288"/>
        <end position="308"/>
    </location>
</feature>
<sequence length="460" mass="48668">MSTDHSATPPGSSPAASGTRPRQSTTKVIKGAVLGTIVEYYDFGIYGYMAALLSVQFFASDDPTTALLETFAAFAVAFFLRIPGGIFFGHVGDKYGRRTALTWTLLLMAGATLLIGLLPTYATLGIWATMLLILCRCLQGLSAGGEVGGANVFVSEHAPARWRGFQTSLVMGGMYLGSLAASLVALGISSLFTEQQALDWAWRLPFLLSAVIGVIGFYIRNSLHDSPEFTALKEESAVASLPIKTLVRTSWRTILHLVALYGLSAGGFYTASVYTATYLRTTAGFSPTVAFLSTSLALVLGILTLPIGGYLSDRFGRRPVLLTGSGAGLLLAIPMFQLMQLGSVGLAMLAQSVCFICVSIFNSALFVTFSEKMPTRVRYTGVSLVTNIANSTMGGTAPFIATFLVATTANPLSPSWFYAATALLSLVAAVFLKETRGIDLATVGDDRARTAAGSEKSSSC</sequence>
<feature type="transmembrane region" description="Helical" evidence="10">
    <location>
        <begin position="124"/>
        <end position="144"/>
    </location>
</feature>
<keyword evidence="4" id="KW-1003">Cell membrane</keyword>
<dbReference type="InterPro" id="IPR020846">
    <property type="entry name" value="MFS_dom"/>
</dbReference>
<dbReference type="PROSITE" id="PS50850">
    <property type="entry name" value="MFS"/>
    <property type="match status" value="1"/>
</dbReference>